<dbReference type="Pfam" id="PF08544">
    <property type="entry name" value="GHMP_kinases_C"/>
    <property type="match status" value="1"/>
</dbReference>
<dbReference type="PANTHER" id="PTHR32463:SF0">
    <property type="entry name" value="L-FUCOSE KINASE"/>
    <property type="match status" value="1"/>
</dbReference>
<dbReference type="InterPro" id="IPR052203">
    <property type="entry name" value="GHMP_Kinase-Related"/>
</dbReference>
<protein>
    <recommendedName>
        <fullName evidence="11">Galactokinase</fullName>
    </recommendedName>
</protein>
<dbReference type="InterPro" id="IPR001174">
    <property type="entry name" value="HddA/FKP"/>
</dbReference>
<sequence length="340" mass="37303">MIIARAPLRLPLGGGGTDLEFYATEFGGFVLSVAIDKYAYVTVLRPPIERGIRVKARINEYEERLDDIKNELVRECLRYAGVTERIQVTFSSDLSDGTGMGTSGAYAVALMAALHFVTRKPHAPKILAEAAAHVELELLKRPIGKHDQYMAAFGGLKLLCIAKDRSVAVVAPEISRQTMHDLKNNLMLFYTGTRRESSAVLGAQKEAAEKQGGKDVFEYYHAIKDIGVRIYETLVAGDVSRFGGFLHEHWQTKKRLAGGVSNPGFDHLYDEARDHGAIGGKLVGAGGGGLFLFFVPPRVQAAFSLFMQERGCEHVPFAFEPWGVELSMPFSPAVSLRAKS</sequence>
<dbReference type="GO" id="GO:0005524">
    <property type="term" value="F:ATP binding"/>
    <property type="evidence" value="ECO:0007669"/>
    <property type="project" value="UniProtKB-KW"/>
</dbReference>
<evidence type="ECO:0008006" key="11">
    <source>
        <dbReference type="Google" id="ProtNLM"/>
    </source>
</evidence>
<accession>A0A1G2KRV2</accession>
<keyword evidence="1" id="KW-0808">Transferase</keyword>
<evidence type="ECO:0000313" key="10">
    <source>
        <dbReference type="Proteomes" id="UP000177811"/>
    </source>
</evidence>
<feature type="coiled-coil region" evidence="6">
    <location>
        <begin position="51"/>
        <end position="78"/>
    </location>
</feature>
<dbReference type="AlphaFoldDB" id="A0A1G2KRV2"/>
<evidence type="ECO:0000256" key="5">
    <source>
        <dbReference type="ARBA" id="ARBA00038121"/>
    </source>
</evidence>
<evidence type="ECO:0000256" key="1">
    <source>
        <dbReference type="ARBA" id="ARBA00022679"/>
    </source>
</evidence>
<organism evidence="9 10">
    <name type="scientific">Candidatus Sungbacteria bacterium RIFCSPHIGHO2_02_FULL_51_29</name>
    <dbReference type="NCBI Taxonomy" id="1802273"/>
    <lineage>
        <taxon>Bacteria</taxon>
        <taxon>Candidatus Sungiibacteriota</taxon>
    </lineage>
</organism>
<evidence type="ECO:0000256" key="4">
    <source>
        <dbReference type="ARBA" id="ARBA00022840"/>
    </source>
</evidence>
<dbReference type="GO" id="GO:0042352">
    <property type="term" value="P:GDP-L-fucose salvage"/>
    <property type="evidence" value="ECO:0007669"/>
    <property type="project" value="TreeGrafter"/>
</dbReference>
<dbReference type="SUPFAM" id="SSF54211">
    <property type="entry name" value="Ribosomal protein S5 domain 2-like"/>
    <property type="match status" value="1"/>
</dbReference>
<evidence type="ECO:0000259" key="8">
    <source>
        <dbReference type="Pfam" id="PF08544"/>
    </source>
</evidence>
<dbReference type="Proteomes" id="UP000177811">
    <property type="component" value="Unassembled WGS sequence"/>
</dbReference>
<dbReference type="Gene3D" id="3.30.230.120">
    <property type="match status" value="1"/>
</dbReference>
<evidence type="ECO:0000313" key="9">
    <source>
        <dbReference type="EMBL" id="OHA02120.1"/>
    </source>
</evidence>
<dbReference type="PRINTS" id="PR00960">
    <property type="entry name" value="LMBPPROTEIN"/>
</dbReference>
<comment type="similarity">
    <text evidence="5">Belongs to the GHMP kinase family.</text>
</comment>
<keyword evidence="4" id="KW-0067">ATP-binding</keyword>
<comment type="caution">
    <text evidence="9">The sequence shown here is derived from an EMBL/GenBank/DDBJ whole genome shotgun (WGS) entry which is preliminary data.</text>
</comment>
<dbReference type="EMBL" id="MHQL01000045">
    <property type="protein sequence ID" value="OHA02120.1"/>
    <property type="molecule type" value="Genomic_DNA"/>
</dbReference>
<dbReference type="PIRSF" id="PIRSF036406">
    <property type="entry name" value="Hept_kin"/>
    <property type="match status" value="1"/>
</dbReference>
<feature type="domain" description="GHMP kinase N-terminal" evidence="7">
    <location>
        <begin position="74"/>
        <end position="155"/>
    </location>
</feature>
<dbReference type="PANTHER" id="PTHR32463">
    <property type="entry name" value="L-FUCOSE KINASE"/>
    <property type="match status" value="1"/>
</dbReference>
<gene>
    <name evidence="9" type="ORF">A3C16_04900</name>
</gene>
<evidence type="ECO:0000259" key="7">
    <source>
        <dbReference type="Pfam" id="PF00288"/>
    </source>
</evidence>
<dbReference type="Pfam" id="PF00288">
    <property type="entry name" value="GHMP_kinases_N"/>
    <property type="match status" value="1"/>
</dbReference>
<dbReference type="InterPro" id="IPR014606">
    <property type="entry name" value="Heptose_7-P_kinase"/>
</dbReference>
<name>A0A1G2KRV2_9BACT</name>
<feature type="domain" description="GHMP kinase C-terminal" evidence="8">
    <location>
        <begin position="232"/>
        <end position="301"/>
    </location>
</feature>
<evidence type="ECO:0000256" key="2">
    <source>
        <dbReference type="ARBA" id="ARBA00022741"/>
    </source>
</evidence>
<dbReference type="SUPFAM" id="SSF55060">
    <property type="entry name" value="GHMP Kinase, C-terminal domain"/>
    <property type="match status" value="1"/>
</dbReference>
<dbReference type="InterPro" id="IPR006204">
    <property type="entry name" value="GHMP_kinase_N_dom"/>
</dbReference>
<dbReference type="InterPro" id="IPR036554">
    <property type="entry name" value="GHMP_kinase_C_sf"/>
</dbReference>
<dbReference type="InterPro" id="IPR013750">
    <property type="entry name" value="GHMP_kinase_C_dom"/>
</dbReference>
<keyword evidence="2" id="KW-0547">Nucleotide-binding</keyword>
<keyword evidence="3" id="KW-0418">Kinase</keyword>
<dbReference type="InterPro" id="IPR020568">
    <property type="entry name" value="Ribosomal_Su5_D2-typ_SF"/>
</dbReference>
<evidence type="ECO:0000256" key="3">
    <source>
        <dbReference type="ARBA" id="ARBA00022777"/>
    </source>
</evidence>
<reference evidence="9 10" key="1">
    <citation type="journal article" date="2016" name="Nat. Commun.">
        <title>Thousands of microbial genomes shed light on interconnected biogeochemical processes in an aquifer system.</title>
        <authorList>
            <person name="Anantharaman K."/>
            <person name="Brown C.T."/>
            <person name="Hug L.A."/>
            <person name="Sharon I."/>
            <person name="Castelle C.J."/>
            <person name="Probst A.J."/>
            <person name="Thomas B.C."/>
            <person name="Singh A."/>
            <person name="Wilkins M.J."/>
            <person name="Karaoz U."/>
            <person name="Brodie E.L."/>
            <person name="Williams K.H."/>
            <person name="Hubbard S.S."/>
            <person name="Banfield J.F."/>
        </authorList>
    </citation>
    <scope>NUCLEOTIDE SEQUENCE [LARGE SCALE GENOMIC DNA]</scope>
</reference>
<proteinExistence type="inferred from homology"/>
<dbReference type="GO" id="GO:0050201">
    <property type="term" value="F:fucokinase activity"/>
    <property type="evidence" value="ECO:0007669"/>
    <property type="project" value="TreeGrafter"/>
</dbReference>
<evidence type="ECO:0000256" key="6">
    <source>
        <dbReference type="SAM" id="Coils"/>
    </source>
</evidence>
<keyword evidence="6" id="KW-0175">Coiled coil</keyword>